<dbReference type="SMART" id="SM00267">
    <property type="entry name" value="GGDEF"/>
    <property type="match status" value="1"/>
</dbReference>
<evidence type="ECO:0000313" key="3">
    <source>
        <dbReference type="Proteomes" id="UP000469523"/>
    </source>
</evidence>
<dbReference type="Pfam" id="PF00990">
    <property type="entry name" value="GGDEF"/>
    <property type="match status" value="1"/>
</dbReference>
<dbReference type="InterPro" id="IPR029787">
    <property type="entry name" value="Nucleotide_cyclase"/>
</dbReference>
<proteinExistence type="predicted"/>
<dbReference type="GO" id="GO:0052621">
    <property type="term" value="F:diguanylate cyclase activity"/>
    <property type="evidence" value="ECO:0007669"/>
    <property type="project" value="TreeGrafter"/>
</dbReference>
<dbReference type="AlphaFoldDB" id="A0A6N7XMN0"/>
<accession>A0A6N7XMN0</accession>
<sequence length="295" mass="33646">MDIFKVDDLKGYLEGLKRLFDIVRVVNPISKKVVFQNGHGEYIIHGEDCYGFWKKGESCSNCISNKAIQDKKCFTKIEYLGDGVYIVIASPIIFEDNLYVLELVKDITETGVVTGLNGLNTMEANNIIYTLNEKAIKDDLTGVYNKRHINKRLPIDIDYAKKHREKLTVAMMDIDSFKKINDIYGHMVGDLVLKKIAEAISSEVRVNYDWVARYGGDEFLIVLKNLDETAAMEIMKRIQSTIRKMTIRFEDSIINVTLSIGFHTIDTETENFSRIVSKVDQNLKKAKDGGKNRIV</sequence>
<dbReference type="Proteomes" id="UP000469523">
    <property type="component" value="Unassembled WGS sequence"/>
</dbReference>
<organism evidence="2 3">
    <name type="scientific">Tissierella pigra</name>
    <dbReference type="NCBI Taxonomy" id="2607614"/>
    <lineage>
        <taxon>Bacteria</taxon>
        <taxon>Bacillati</taxon>
        <taxon>Bacillota</taxon>
        <taxon>Tissierellia</taxon>
        <taxon>Tissierellales</taxon>
        <taxon>Tissierellaceae</taxon>
        <taxon>Tissierella</taxon>
    </lineage>
</organism>
<dbReference type="CDD" id="cd01949">
    <property type="entry name" value="GGDEF"/>
    <property type="match status" value="1"/>
</dbReference>
<reference evidence="2 3" key="1">
    <citation type="submission" date="2019-09" db="EMBL/GenBank/DDBJ databases">
        <title>In-depth cultivation of the pig gut microbiome towards novel bacterial diversity and tailored functional studies.</title>
        <authorList>
            <person name="Wylensek D."/>
            <person name="Hitch T.C.A."/>
            <person name="Clavel T."/>
        </authorList>
    </citation>
    <scope>NUCLEOTIDE SEQUENCE [LARGE SCALE GENOMIC DNA]</scope>
    <source>
        <strain evidence="2 3">WCA3-693-APC-4?</strain>
    </source>
</reference>
<dbReference type="InterPro" id="IPR050469">
    <property type="entry name" value="Diguanylate_Cyclase"/>
</dbReference>
<dbReference type="Gene3D" id="3.30.70.270">
    <property type="match status" value="1"/>
</dbReference>
<name>A0A6N7XMN0_9FIRM</name>
<protein>
    <submittedName>
        <fullName evidence="2">GGDEF domain-containing protein</fullName>
    </submittedName>
</protein>
<dbReference type="EMBL" id="VUNQ01000023">
    <property type="protein sequence ID" value="MSU02052.1"/>
    <property type="molecule type" value="Genomic_DNA"/>
</dbReference>
<dbReference type="FunFam" id="3.30.70.270:FF:000001">
    <property type="entry name" value="Diguanylate cyclase domain protein"/>
    <property type="match status" value="1"/>
</dbReference>
<evidence type="ECO:0000259" key="1">
    <source>
        <dbReference type="PROSITE" id="PS50887"/>
    </source>
</evidence>
<dbReference type="PANTHER" id="PTHR45138">
    <property type="entry name" value="REGULATORY COMPONENTS OF SENSORY TRANSDUCTION SYSTEM"/>
    <property type="match status" value="1"/>
</dbReference>
<dbReference type="PROSITE" id="PS50887">
    <property type="entry name" value="GGDEF"/>
    <property type="match status" value="1"/>
</dbReference>
<feature type="domain" description="GGDEF" evidence="1">
    <location>
        <begin position="165"/>
        <end position="295"/>
    </location>
</feature>
<dbReference type="InterPro" id="IPR043128">
    <property type="entry name" value="Rev_trsase/Diguanyl_cyclase"/>
</dbReference>
<comment type="caution">
    <text evidence="2">The sequence shown here is derived from an EMBL/GenBank/DDBJ whole genome shotgun (WGS) entry which is preliminary data.</text>
</comment>
<dbReference type="SUPFAM" id="SSF55073">
    <property type="entry name" value="Nucleotide cyclase"/>
    <property type="match status" value="1"/>
</dbReference>
<gene>
    <name evidence="2" type="ORF">FYJ83_11280</name>
</gene>
<dbReference type="RefSeq" id="WP_154440684.1">
    <property type="nucleotide sequence ID" value="NZ_JAHLPJ010000001.1"/>
</dbReference>
<dbReference type="InterPro" id="IPR000160">
    <property type="entry name" value="GGDEF_dom"/>
</dbReference>
<dbReference type="PANTHER" id="PTHR45138:SF9">
    <property type="entry name" value="DIGUANYLATE CYCLASE DGCM-RELATED"/>
    <property type="match status" value="1"/>
</dbReference>
<keyword evidence="3" id="KW-1185">Reference proteome</keyword>
<dbReference type="NCBIfam" id="TIGR00254">
    <property type="entry name" value="GGDEF"/>
    <property type="match status" value="1"/>
</dbReference>
<evidence type="ECO:0000313" key="2">
    <source>
        <dbReference type="EMBL" id="MSU02052.1"/>
    </source>
</evidence>